<dbReference type="Pfam" id="PF01889">
    <property type="entry name" value="DUF63"/>
    <property type="match status" value="1"/>
</dbReference>
<feature type="transmembrane region" description="Helical" evidence="1">
    <location>
        <begin position="39"/>
        <end position="57"/>
    </location>
</feature>
<feature type="transmembrane region" description="Helical" evidence="1">
    <location>
        <begin position="12"/>
        <end position="32"/>
    </location>
</feature>
<proteinExistence type="predicted"/>
<dbReference type="PANTHER" id="PTHR40700">
    <property type="entry name" value="HYPOTHETICAL MEMBRANE PROTEIN, CONSERVED, DUF63 FAMILY"/>
    <property type="match status" value="1"/>
</dbReference>
<evidence type="ECO:0000313" key="2">
    <source>
        <dbReference type="EMBL" id="MBX0323782.1"/>
    </source>
</evidence>
<feature type="transmembrane region" description="Helical" evidence="1">
    <location>
        <begin position="223"/>
        <end position="241"/>
    </location>
</feature>
<feature type="transmembrane region" description="Helical" evidence="1">
    <location>
        <begin position="253"/>
        <end position="275"/>
    </location>
</feature>
<dbReference type="Proteomes" id="UP001430377">
    <property type="component" value="Unassembled WGS sequence"/>
</dbReference>
<keyword evidence="1" id="KW-0472">Membrane</keyword>
<organism evidence="2 3">
    <name type="scientific">Haloarcula rubra</name>
    <dbReference type="NCBI Taxonomy" id="2487747"/>
    <lineage>
        <taxon>Archaea</taxon>
        <taxon>Methanobacteriati</taxon>
        <taxon>Methanobacteriota</taxon>
        <taxon>Stenosarchaea group</taxon>
        <taxon>Halobacteria</taxon>
        <taxon>Halobacteriales</taxon>
        <taxon>Haloarculaceae</taxon>
        <taxon>Haloarcula</taxon>
    </lineage>
</organism>
<dbReference type="PANTHER" id="PTHR40700:SF1">
    <property type="entry name" value="DUF63 DOMAIN-CONTAINING PROTEIN"/>
    <property type="match status" value="1"/>
</dbReference>
<name>A0AAW4PU37_9EURY</name>
<reference evidence="2 3" key="1">
    <citation type="submission" date="2021-06" db="EMBL/GenBank/DDBJ databases">
        <title>Halomicroarcula sp. a new haloarchaeum isolated from saline soil.</title>
        <authorList>
            <person name="Duran-Viseras A."/>
            <person name="Sanchez-Porro C."/>
            <person name="Ventosa A."/>
        </authorList>
    </citation>
    <scope>NUCLEOTIDE SEQUENCE [LARGE SCALE GENOMIC DNA]</scope>
    <source>
        <strain evidence="2 3">F13</strain>
    </source>
</reference>
<protein>
    <submittedName>
        <fullName evidence="2">DUF63 family protein</fullName>
    </submittedName>
</protein>
<dbReference type="RefSeq" id="WP_220618748.1">
    <property type="nucleotide sequence ID" value="NZ_RKLR01000004.1"/>
</dbReference>
<evidence type="ECO:0000256" key="1">
    <source>
        <dbReference type="SAM" id="Phobius"/>
    </source>
</evidence>
<evidence type="ECO:0000313" key="3">
    <source>
        <dbReference type="Proteomes" id="UP001430377"/>
    </source>
</evidence>
<sequence>MVLPSGFGLPPLPYLAALAGGTLVVSALLVALEPPIDQRTVVALAPWMAIGGTLHALGQPPIEVYDPVLRPLFGTPAVYFTTYVTLGTVWVFLSLFGVRRGHDEAISRNLGLVGTGILTVLLVLAAITALRSGLLALVWPTVAVVGAVVLAAVTLLVVALWRTPIIVRTRYAAPVVVFAHAFDGVSTAIGTDVIGVGERSPVPRAIMDFAGTLPTAPVIGEGWLFALVKLVVAVAVVVLMHQYLEDEPVEASLLLAFIAAVGLGPATNNVVLFLFTPV</sequence>
<comment type="caution">
    <text evidence="2">The sequence shown here is derived from an EMBL/GenBank/DDBJ whole genome shotgun (WGS) entry which is preliminary data.</text>
</comment>
<dbReference type="InterPro" id="IPR002749">
    <property type="entry name" value="DUF63"/>
</dbReference>
<keyword evidence="1" id="KW-0812">Transmembrane</keyword>
<feature type="transmembrane region" description="Helical" evidence="1">
    <location>
        <begin position="136"/>
        <end position="161"/>
    </location>
</feature>
<accession>A0AAW4PU37</accession>
<feature type="transmembrane region" description="Helical" evidence="1">
    <location>
        <begin position="77"/>
        <end position="98"/>
    </location>
</feature>
<gene>
    <name evidence="2" type="ORF">EGH21_12155</name>
</gene>
<dbReference type="AlphaFoldDB" id="A0AAW4PU37"/>
<feature type="transmembrane region" description="Helical" evidence="1">
    <location>
        <begin position="110"/>
        <end position="130"/>
    </location>
</feature>
<keyword evidence="3" id="KW-1185">Reference proteome</keyword>
<dbReference type="EMBL" id="RKLR01000004">
    <property type="protein sequence ID" value="MBX0323782.1"/>
    <property type="molecule type" value="Genomic_DNA"/>
</dbReference>
<keyword evidence="1" id="KW-1133">Transmembrane helix</keyword>